<name>A0A9X2YP07_9MYCO</name>
<dbReference type="RefSeq" id="WP_264012826.1">
    <property type="nucleotide sequence ID" value="NZ_JACKSJ010000093.1"/>
</dbReference>
<sequence length="350" mass="36026">MANIFTRASGPTHDESSDVVTTDQDLTVIGSVTIGRPIGDLTVDPDSGAVVATHLGVRAVSVLDADAAAVTALVRAPGEPFAVAATGDRAYVTTTSSTTDGVAVIDTVGASVLAEYPLAFGVTALAVSPDGKKVFAGRSSYDHVDVAVIDTTAERAGTVDVATGPGINVDALRIDAAGKRLYVAASDTEGSRLLVVDVETTQIVATVRIGGPIRDLALVDDTTAYVLTSHRTLGGAVETVDLSTNKVTGIVEIGRAPVQLALSADGSRAYIVDYNHVAVLCTRTNEVLHTVQVEARPSCIALSADGSRLYVADYAGTVTAFSVTSMQPLVYSQTAATDRIPSQARELVAV</sequence>
<evidence type="ECO:0000256" key="1">
    <source>
        <dbReference type="SAM" id="MobiDB-lite"/>
    </source>
</evidence>
<dbReference type="InterPro" id="IPR051200">
    <property type="entry name" value="Host-pathogen_enzymatic-act"/>
</dbReference>
<dbReference type="PANTHER" id="PTHR47197:SF3">
    <property type="entry name" value="DIHYDRO-HEME D1 DEHYDROGENASE"/>
    <property type="match status" value="1"/>
</dbReference>
<dbReference type="InterPro" id="IPR011048">
    <property type="entry name" value="Haem_d1_sf"/>
</dbReference>
<dbReference type="SUPFAM" id="SSF51004">
    <property type="entry name" value="C-terminal (heme d1) domain of cytochrome cd1-nitrite reductase"/>
    <property type="match status" value="1"/>
</dbReference>
<evidence type="ECO:0000313" key="2">
    <source>
        <dbReference type="EMBL" id="MCV7170644.1"/>
    </source>
</evidence>
<reference evidence="2" key="1">
    <citation type="submission" date="2020-07" db="EMBL/GenBank/DDBJ databases">
        <authorList>
            <person name="Pettersson B.M.F."/>
            <person name="Behra P.R.K."/>
            <person name="Ramesh M."/>
            <person name="Das S."/>
            <person name="Dasgupta S."/>
            <person name="Kirsebom L.A."/>
        </authorList>
    </citation>
    <scope>NUCLEOTIDE SEQUENCE</scope>
    <source>
        <strain evidence="2">DSM 44615</strain>
    </source>
</reference>
<evidence type="ECO:0000313" key="3">
    <source>
        <dbReference type="Proteomes" id="UP001140293"/>
    </source>
</evidence>
<organism evidence="2 3">
    <name type="scientific">[Mycobacterium] manitobense</name>
    <dbReference type="NCBI Taxonomy" id="190147"/>
    <lineage>
        <taxon>Bacteria</taxon>
        <taxon>Bacillati</taxon>
        <taxon>Actinomycetota</taxon>
        <taxon>Actinomycetes</taxon>
        <taxon>Mycobacteriales</taxon>
        <taxon>Mycobacteriaceae</taxon>
        <taxon>Mycolicibacterium</taxon>
    </lineage>
</organism>
<gene>
    <name evidence="2" type="ORF">H7I41_12025</name>
</gene>
<dbReference type="AlphaFoldDB" id="A0A9X2YP07"/>
<dbReference type="Proteomes" id="UP001140293">
    <property type="component" value="Unassembled WGS sequence"/>
</dbReference>
<proteinExistence type="predicted"/>
<feature type="region of interest" description="Disordered" evidence="1">
    <location>
        <begin position="1"/>
        <end position="20"/>
    </location>
</feature>
<dbReference type="InterPro" id="IPR015943">
    <property type="entry name" value="WD40/YVTN_repeat-like_dom_sf"/>
</dbReference>
<accession>A0A9X2YP07</accession>
<dbReference type="EMBL" id="JACKSJ010000093">
    <property type="protein sequence ID" value="MCV7170644.1"/>
    <property type="molecule type" value="Genomic_DNA"/>
</dbReference>
<reference evidence="2" key="2">
    <citation type="journal article" date="2022" name="BMC Genomics">
        <title>Comparative genome analysis of mycobacteria focusing on tRNA and non-coding RNA.</title>
        <authorList>
            <person name="Behra P.R.K."/>
            <person name="Pettersson B.M.F."/>
            <person name="Ramesh M."/>
            <person name="Das S."/>
            <person name="Dasgupta S."/>
            <person name="Kirsebom L.A."/>
        </authorList>
    </citation>
    <scope>NUCLEOTIDE SEQUENCE</scope>
    <source>
        <strain evidence="2">DSM 44615</strain>
    </source>
</reference>
<keyword evidence="3" id="KW-1185">Reference proteome</keyword>
<protein>
    <submittedName>
        <fullName evidence="2">YncE family protein</fullName>
    </submittedName>
</protein>
<dbReference type="PANTHER" id="PTHR47197">
    <property type="entry name" value="PROTEIN NIRF"/>
    <property type="match status" value="1"/>
</dbReference>
<dbReference type="Gene3D" id="2.130.10.10">
    <property type="entry name" value="YVTN repeat-like/Quinoprotein amine dehydrogenase"/>
    <property type="match status" value="2"/>
</dbReference>
<comment type="caution">
    <text evidence="2">The sequence shown here is derived from an EMBL/GenBank/DDBJ whole genome shotgun (WGS) entry which is preliminary data.</text>
</comment>